<keyword evidence="3" id="KW-1185">Reference proteome</keyword>
<evidence type="ECO:0000256" key="1">
    <source>
        <dbReference type="SAM" id="MobiDB-lite"/>
    </source>
</evidence>
<dbReference type="RefSeq" id="WP_136942157.1">
    <property type="nucleotide sequence ID" value="NZ_SWKR01000002.1"/>
</dbReference>
<evidence type="ECO:0008006" key="4">
    <source>
        <dbReference type="Google" id="ProtNLM"/>
    </source>
</evidence>
<dbReference type="OrthoDB" id="291011at2"/>
<dbReference type="Proteomes" id="UP000309138">
    <property type="component" value="Unassembled WGS sequence"/>
</dbReference>
<feature type="region of interest" description="Disordered" evidence="1">
    <location>
        <begin position="17"/>
        <end position="41"/>
    </location>
</feature>
<dbReference type="EMBL" id="SWKR01000002">
    <property type="protein sequence ID" value="TKD50214.1"/>
    <property type="molecule type" value="Genomic_DNA"/>
</dbReference>
<dbReference type="AlphaFoldDB" id="A0A4U1L112"/>
<accession>A0A4U1L112</accession>
<name>A0A4U1L112_9SPHN</name>
<evidence type="ECO:0000313" key="3">
    <source>
        <dbReference type="Proteomes" id="UP000309138"/>
    </source>
</evidence>
<sequence>MPDYELYRDSAGVVRERQRAATGGDGTASLVERDTDGNPVPTHKAHAYTYDSSGNLHTDTVTDGADRWVRTLEWGNGVQTGDSGWVKQ</sequence>
<proteinExistence type="predicted"/>
<protein>
    <recommendedName>
        <fullName evidence="4">YD repeat-containing protein</fullName>
    </recommendedName>
</protein>
<evidence type="ECO:0000313" key="2">
    <source>
        <dbReference type="EMBL" id="TKD50214.1"/>
    </source>
</evidence>
<organism evidence="2 3">
    <name type="scientific">Sphingomonas baiyangensis</name>
    <dbReference type="NCBI Taxonomy" id="2572576"/>
    <lineage>
        <taxon>Bacteria</taxon>
        <taxon>Pseudomonadati</taxon>
        <taxon>Pseudomonadota</taxon>
        <taxon>Alphaproteobacteria</taxon>
        <taxon>Sphingomonadales</taxon>
        <taxon>Sphingomonadaceae</taxon>
        <taxon>Sphingomonas</taxon>
    </lineage>
</organism>
<gene>
    <name evidence="2" type="ORF">FBR43_05185</name>
</gene>
<comment type="caution">
    <text evidence="2">The sequence shown here is derived from an EMBL/GenBank/DDBJ whole genome shotgun (WGS) entry which is preliminary data.</text>
</comment>
<reference evidence="2 3" key="1">
    <citation type="submission" date="2019-04" db="EMBL/GenBank/DDBJ databases">
        <authorList>
            <person name="Yang Y."/>
            <person name="Wei D."/>
        </authorList>
    </citation>
    <scope>NUCLEOTIDE SEQUENCE [LARGE SCALE GENOMIC DNA]</scope>
    <source>
        <strain evidence="2 3">L-1-4w-11</strain>
    </source>
</reference>